<keyword evidence="4" id="KW-1185">Reference proteome</keyword>
<comment type="caution">
    <text evidence="3">The sequence shown here is derived from an EMBL/GenBank/DDBJ whole genome shotgun (WGS) entry which is preliminary data.</text>
</comment>
<proteinExistence type="predicted"/>
<name>A0A4R6STW7_9SPHI</name>
<dbReference type="InterPro" id="IPR001478">
    <property type="entry name" value="PDZ"/>
</dbReference>
<feature type="chain" id="PRO_5020493498" evidence="1">
    <location>
        <begin position="22"/>
        <end position="396"/>
    </location>
</feature>
<dbReference type="InterPro" id="IPR021109">
    <property type="entry name" value="Peptidase_aspartic_dom_sf"/>
</dbReference>
<keyword evidence="3" id="KW-0378">Hydrolase</keyword>
<dbReference type="SUPFAM" id="SSF50630">
    <property type="entry name" value="Acid proteases"/>
    <property type="match status" value="1"/>
</dbReference>
<dbReference type="RefSeq" id="WP_133577253.1">
    <property type="nucleotide sequence ID" value="NZ_SNYC01000005.1"/>
</dbReference>
<keyword evidence="3" id="KW-0645">Protease</keyword>
<gene>
    <name evidence="3" type="ORF">ATK78_3436</name>
</gene>
<reference evidence="3 4" key="1">
    <citation type="submission" date="2019-03" db="EMBL/GenBank/DDBJ databases">
        <title>Genomic Encyclopedia of Archaeal and Bacterial Type Strains, Phase II (KMG-II): from individual species to whole genera.</title>
        <authorList>
            <person name="Goeker M."/>
        </authorList>
    </citation>
    <scope>NUCLEOTIDE SEQUENCE [LARGE SCALE GENOMIC DNA]</scope>
    <source>
        <strain evidence="3 4">DSM 19035</strain>
    </source>
</reference>
<evidence type="ECO:0000313" key="3">
    <source>
        <dbReference type="EMBL" id="TDQ08915.1"/>
    </source>
</evidence>
<feature type="domain" description="PDZ" evidence="2">
    <location>
        <begin position="293"/>
        <end position="359"/>
    </location>
</feature>
<dbReference type="GO" id="GO:0008233">
    <property type="term" value="F:peptidase activity"/>
    <property type="evidence" value="ECO:0007669"/>
    <property type="project" value="UniProtKB-KW"/>
</dbReference>
<dbReference type="GO" id="GO:0006508">
    <property type="term" value="P:proteolysis"/>
    <property type="evidence" value="ECO:0007669"/>
    <property type="project" value="UniProtKB-KW"/>
</dbReference>
<dbReference type="PROSITE" id="PS51257">
    <property type="entry name" value="PROKAR_LIPOPROTEIN"/>
    <property type="match status" value="1"/>
</dbReference>
<dbReference type="Pfam" id="PF13650">
    <property type="entry name" value="Asp_protease_2"/>
    <property type="match status" value="1"/>
</dbReference>
<evidence type="ECO:0000313" key="4">
    <source>
        <dbReference type="Proteomes" id="UP000295620"/>
    </source>
</evidence>
<dbReference type="Gene3D" id="2.40.70.10">
    <property type="entry name" value="Acid Proteases"/>
    <property type="match status" value="2"/>
</dbReference>
<dbReference type="SUPFAM" id="SSF50156">
    <property type="entry name" value="PDZ domain-like"/>
    <property type="match status" value="1"/>
</dbReference>
<dbReference type="InterPro" id="IPR036034">
    <property type="entry name" value="PDZ_sf"/>
</dbReference>
<dbReference type="SMART" id="SM00228">
    <property type="entry name" value="PDZ"/>
    <property type="match status" value="1"/>
</dbReference>
<dbReference type="OrthoDB" id="5580718at2"/>
<dbReference type="Proteomes" id="UP000295620">
    <property type="component" value="Unassembled WGS sequence"/>
</dbReference>
<accession>A0A4R6STW7</accession>
<evidence type="ECO:0000256" key="1">
    <source>
        <dbReference type="SAM" id="SignalP"/>
    </source>
</evidence>
<protein>
    <submittedName>
        <fullName evidence="3">Aspartyl protease</fullName>
    </submittedName>
</protein>
<sequence>MKNILCVLLLSIILCSCSPVKNILQAGSLKQTDFVEKIPFNFDNGVPVIQVSIGGKSYNFLLDTGAPTVLSTELAAILNLKAQTNSTTADSQGNKNKEELVVIPNIQIGKLSFENTGALVMDIHKVFEMRCLKFDGIIGANQMAKAIWQLDYKNRLVTISNDLSNFTIAENTAVVDFSPKKIQNTPLVPIKIGNKTTLVTFDTGSNGSLYLGASGYKEVIKDFKSIQSYGSTSAGLYGGRKDLTNIHSKVPALEMGPVVLKDQVFEFRENGSSILGNRFLKNYKVVIDWNTHKIYMTKESEFDETKLKRFGFNVKFVNNKPVVGAIYKNSDAEKAGLLLSEEIVDIDGTDLSNLTEDEACSYAFKSITAGKDTAKVTILRAGKKVEFNLRSSILLE</sequence>
<dbReference type="Gene3D" id="2.30.42.10">
    <property type="match status" value="1"/>
</dbReference>
<dbReference type="CDD" id="cd05483">
    <property type="entry name" value="retropepsin_like_bacteria"/>
    <property type="match status" value="1"/>
</dbReference>
<keyword evidence="1" id="KW-0732">Signal</keyword>
<organism evidence="3 4">
    <name type="scientific">Pedobacter metabolipauper</name>
    <dbReference type="NCBI Taxonomy" id="425513"/>
    <lineage>
        <taxon>Bacteria</taxon>
        <taxon>Pseudomonadati</taxon>
        <taxon>Bacteroidota</taxon>
        <taxon>Sphingobacteriia</taxon>
        <taxon>Sphingobacteriales</taxon>
        <taxon>Sphingobacteriaceae</taxon>
        <taxon>Pedobacter</taxon>
    </lineage>
</organism>
<dbReference type="InterPro" id="IPR034122">
    <property type="entry name" value="Retropepsin-like_bacterial"/>
</dbReference>
<dbReference type="PROSITE" id="PS50106">
    <property type="entry name" value="PDZ"/>
    <property type="match status" value="1"/>
</dbReference>
<dbReference type="AlphaFoldDB" id="A0A4R6STW7"/>
<evidence type="ECO:0000259" key="2">
    <source>
        <dbReference type="PROSITE" id="PS50106"/>
    </source>
</evidence>
<feature type="signal peptide" evidence="1">
    <location>
        <begin position="1"/>
        <end position="21"/>
    </location>
</feature>
<dbReference type="EMBL" id="SNYC01000005">
    <property type="protein sequence ID" value="TDQ08915.1"/>
    <property type="molecule type" value="Genomic_DNA"/>
</dbReference>